<organism evidence="1 2">
    <name type="scientific">Acidithiobacillus caldus (strain SM-1)</name>
    <dbReference type="NCBI Taxonomy" id="990288"/>
    <lineage>
        <taxon>Bacteria</taxon>
        <taxon>Pseudomonadati</taxon>
        <taxon>Pseudomonadota</taxon>
        <taxon>Acidithiobacillia</taxon>
        <taxon>Acidithiobacillales</taxon>
        <taxon>Acidithiobacillaceae</taxon>
        <taxon>Acidithiobacillus</taxon>
    </lineage>
</organism>
<gene>
    <name evidence="1" type="ordered locus">Atc_1582</name>
</gene>
<dbReference type="HOGENOM" id="CLU_3178944_0_0_6"/>
<dbReference type="KEGG" id="acu:Atc_1582"/>
<accession>F9ZNG6</accession>
<reference evidence="1 2" key="1">
    <citation type="journal article" date="2011" name="J. Genet. Genomics">
        <title>Unraveling the Acidithiobacillus caldus complete genome and its central metabolisms for carbon assimilation.</title>
        <authorList>
            <person name="You X.Y."/>
            <person name="Guo X."/>
            <person name="Zheng H.J."/>
            <person name="Zhang M.J."/>
            <person name="Liu L.J."/>
            <person name="Zhu Y.Q."/>
            <person name="Zhu B."/>
            <person name="Wang S.Y."/>
            <person name="Zhao G.P."/>
            <person name="Poetsch A."/>
            <person name="Jiang C.Y."/>
            <person name="Liu S.J."/>
        </authorList>
    </citation>
    <scope>NUCLEOTIDE SEQUENCE [LARGE SCALE GENOMIC DNA]</scope>
    <source>
        <strain evidence="1 2">SM-1</strain>
    </source>
</reference>
<dbReference type="EMBL" id="CP002573">
    <property type="protein sequence ID" value="AEK58230.1"/>
    <property type="molecule type" value="Genomic_DNA"/>
</dbReference>
<sequence>MLPDGCTEDLDQQKIVMDTELARYRRYLLLVRDRILRTERQLLLEL</sequence>
<evidence type="ECO:0000313" key="2">
    <source>
        <dbReference type="Proteomes" id="UP000006135"/>
    </source>
</evidence>
<proteinExistence type="predicted"/>
<evidence type="ECO:0000313" key="1">
    <source>
        <dbReference type="EMBL" id="AEK58230.1"/>
    </source>
</evidence>
<dbReference type="AlphaFoldDB" id="F9ZNG6"/>
<name>F9ZNG6_ACICS</name>
<protein>
    <submittedName>
        <fullName evidence="1">Uncharacterized protein</fullName>
    </submittedName>
</protein>
<dbReference type="Proteomes" id="UP000006135">
    <property type="component" value="Chromosome"/>
</dbReference>
<keyword evidence="2" id="KW-1185">Reference proteome</keyword>